<name>A0A1H1W347_9ACTN</name>
<dbReference type="GO" id="GO:0006437">
    <property type="term" value="P:tyrosyl-tRNA aminoacylation"/>
    <property type="evidence" value="ECO:0007669"/>
    <property type="project" value="UniProtKB-UniRule"/>
</dbReference>
<dbReference type="SMART" id="SM00363">
    <property type="entry name" value="S4"/>
    <property type="match status" value="1"/>
</dbReference>
<evidence type="ECO:0000313" key="15">
    <source>
        <dbReference type="Proteomes" id="UP000198983"/>
    </source>
</evidence>
<dbReference type="InterPro" id="IPR024088">
    <property type="entry name" value="Tyr-tRNA-ligase_bac-type"/>
</dbReference>
<dbReference type="InterPro" id="IPR054608">
    <property type="entry name" value="SYY-like_C"/>
</dbReference>
<dbReference type="EC" id="6.1.1.1" evidence="11"/>
<dbReference type="GO" id="GO:0005829">
    <property type="term" value="C:cytosol"/>
    <property type="evidence" value="ECO:0007669"/>
    <property type="project" value="TreeGrafter"/>
</dbReference>
<protein>
    <recommendedName>
        <fullName evidence="11">Tyrosine--tRNA ligase</fullName>
        <ecNumber evidence="11">6.1.1.1</ecNumber>
    </recommendedName>
    <alternativeName>
        <fullName evidence="11">Tyrosyl-tRNA synthetase</fullName>
        <shortName evidence="11">TyrRS</shortName>
    </alternativeName>
</protein>
<comment type="caution">
    <text evidence="11">Lacks conserved residue(s) required for the propagation of feature annotation.</text>
</comment>
<dbReference type="Proteomes" id="UP000198983">
    <property type="component" value="Chromosome I"/>
</dbReference>
<proteinExistence type="inferred from homology"/>
<dbReference type="GO" id="GO:0042803">
    <property type="term" value="F:protein homodimerization activity"/>
    <property type="evidence" value="ECO:0007669"/>
    <property type="project" value="UniProtKB-ARBA"/>
</dbReference>
<dbReference type="PANTHER" id="PTHR11766:SF0">
    <property type="entry name" value="TYROSINE--TRNA LIGASE, MITOCHONDRIAL"/>
    <property type="match status" value="1"/>
</dbReference>
<evidence type="ECO:0000256" key="6">
    <source>
        <dbReference type="ARBA" id="ARBA00022884"/>
    </source>
</evidence>
<dbReference type="STRING" id="117157.SAMN04489717_4332"/>
<keyword evidence="6 12" id="KW-0694">RNA-binding</keyword>
<dbReference type="Pfam" id="PF22421">
    <property type="entry name" value="SYY_C-terminal"/>
    <property type="match status" value="1"/>
</dbReference>
<comment type="similarity">
    <text evidence="10 11">Belongs to the class-I aminoacyl-tRNA synthetase family. TyrS type 1 subfamily.</text>
</comment>
<dbReference type="PROSITE" id="PS50889">
    <property type="entry name" value="S4"/>
    <property type="match status" value="1"/>
</dbReference>
<dbReference type="InterPro" id="IPR002307">
    <property type="entry name" value="Tyr-tRNA-ligase"/>
</dbReference>
<keyword evidence="5 11" id="KW-0067">ATP-binding</keyword>
<dbReference type="RefSeq" id="WP_241827548.1">
    <property type="nucleotide sequence ID" value="NZ_LT629732.1"/>
</dbReference>
<evidence type="ECO:0000256" key="10">
    <source>
        <dbReference type="ARBA" id="ARBA00060965"/>
    </source>
</evidence>
<sequence length="437" mass="47783">MTGPGDNTEQPAQSVLDDLRWRGLLAESTDEHALRAALAEGPVTYYVGFDPTAPSLHHGNLVQLVTARRLQQAGHRPLLLIGGSTGLIGDPKPDAERTLNDPETVAGWVERLKRQVTPFVDFDGPNAARIVNNLDWTAPVSVLEFLRDIGRHFRVNKMIQKEVVKARLDTEQGIGYAEFSYQILQAFDYLELYRRYGCTLQTGGSDQWGNITAGVDLIRRVEGAAVHAMATPLLTRSDGTKFGKSAGGLTVWLDPEMMSPYAFYQFWFNTADADVGQYLRVFSFRSREELEALEKTTAERPAAREAQRVLAEELTTLVHGADECARVIAASGALFGRGALTDVDARTLDAALREAPHVRVERDPGGALPPLVDLLADTGLVASRSAARRTIDEGGAYLNNERVTSVESAPSAGDLLHGRWLVLRRGRRNVAGVEVAS</sequence>
<dbReference type="SUPFAM" id="SSF52374">
    <property type="entry name" value="Nucleotidylyl transferase"/>
    <property type="match status" value="1"/>
</dbReference>
<dbReference type="Gene3D" id="3.40.50.620">
    <property type="entry name" value="HUPs"/>
    <property type="match status" value="1"/>
</dbReference>
<dbReference type="CDD" id="cd00165">
    <property type="entry name" value="S4"/>
    <property type="match status" value="1"/>
</dbReference>
<evidence type="ECO:0000256" key="7">
    <source>
        <dbReference type="ARBA" id="ARBA00022917"/>
    </source>
</evidence>
<comment type="catalytic activity">
    <reaction evidence="9 11">
        <text>tRNA(Tyr) + L-tyrosine + ATP = L-tyrosyl-tRNA(Tyr) + AMP + diphosphate + H(+)</text>
        <dbReference type="Rhea" id="RHEA:10220"/>
        <dbReference type="Rhea" id="RHEA-COMP:9706"/>
        <dbReference type="Rhea" id="RHEA-COMP:9707"/>
        <dbReference type="ChEBI" id="CHEBI:15378"/>
        <dbReference type="ChEBI" id="CHEBI:30616"/>
        <dbReference type="ChEBI" id="CHEBI:33019"/>
        <dbReference type="ChEBI" id="CHEBI:58315"/>
        <dbReference type="ChEBI" id="CHEBI:78442"/>
        <dbReference type="ChEBI" id="CHEBI:78536"/>
        <dbReference type="ChEBI" id="CHEBI:456215"/>
        <dbReference type="EC" id="6.1.1.1"/>
    </reaction>
</comment>
<dbReference type="EMBL" id="LT629732">
    <property type="protein sequence ID" value="SDS91557.1"/>
    <property type="molecule type" value="Genomic_DNA"/>
</dbReference>
<feature type="binding site" evidence="11">
    <location>
        <position position="185"/>
    </location>
    <ligand>
        <name>L-tyrosine</name>
        <dbReference type="ChEBI" id="CHEBI:58315"/>
    </ligand>
</feature>
<evidence type="ECO:0000256" key="11">
    <source>
        <dbReference type="HAMAP-Rule" id="MF_02006"/>
    </source>
</evidence>
<dbReference type="InterPro" id="IPR002942">
    <property type="entry name" value="S4_RNA-bd"/>
</dbReference>
<keyword evidence="7 11" id="KW-0648">Protein biosynthesis</keyword>
<dbReference type="AlphaFoldDB" id="A0A1H1W347"/>
<keyword evidence="2 11" id="KW-0963">Cytoplasm</keyword>
<keyword evidence="15" id="KW-1185">Reference proteome</keyword>
<dbReference type="Gene3D" id="3.10.290.10">
    <property type="entry name" value="RNA-binding S4 domain"/>
    <property type="match status" value="1"/>
</dbReference>
<dbReference type="InterPro" id="IPR014729">
    <property type="entry name" value="Rossmann-like_a/b/a_fold"/>
</dbReference>
<evidence type="ECO:0000313" key="14">
    <source>
        <dbReference type="EMBL" id="SDS91557.1"/>
    </source>
</evidence>
<dbReference type="NCBIfam" id="TIGR00234">
    <property type="entry name" value="tyrS"/>
    <property type="match status" value="1"/>
</dbReference>
<evidence type="ECO:0000256" key="12">
    <source>
        <dbReference type="PROSITE-ProRule" id="PRU00182"/>
    </source>
</evidence>
<dbReference type="GO" id="GO:0004831">
    <property type="term" value="F:tyrosine-tRNA ligase activity"/>
    <property type="evidence" value="ECO:0007669"/>
    <property type="project" value="UniProtKB-UniRule"/>
</dbReference>
<gene>
    <name evidence="11" type="primary">tyrS</name>
    <name evidence="14" type="ORF">SAMN04489717_4332</name>
</gene>
<keyword evidence="3 11" id="KW-0436">Ligase</keyword>
<dbReference type="InterPro" id="IPR024107">
    <property type="entry name" value="Tyr-tRNA-ligase_bac_1"/>
</dbReference>
<evidence type="ECO:0000256" key="5">
    <source>
        <dbReference type="ARBA" id="ARBA00022840"/>
    </source>
</evidence>
<dbReference type="PANTHER" id="PTHR11766">
    <property type="entry name" value="TYROSYL-TRNA SYNTHETASE"/>
    <property type="match status" value="1"/>
</dbReference>
<dbReference type="FunFam" id="1.10.240.10:FF:000001">
    <property type="entry name" value="Tyrosine--tRNA ligase"/>
    <property type="match status" value="1"/>
</dbReference>
<dbReference type="Pfam" id="PF00579">
    <property type="entry name" value="tRNA-synt_1b"/>
    <property type="match status" value="1"/>
</dbReference>
<feature type="binding site" evidence="11">
    <location>
        <position position="244"/>
    </location>
    <ligand>
        <name>ATP</name>
        <dbReference type="ChEBI" id="CHEBI:30616"/>
    </ligand>
</feature>
<dbReference type="PRINTS" id="PR01040">
    <property type="entry name" value="TRNASYNTHTYR"/>
</dbReference>
<reference evidence="14 15" key="1">
    <citation type="submission" date="2016-10" db="EMBL/GenBank/DDBJ databases">
        <authorList>
            <person name="de Groot N.N."/>
        </authorList>
    </citation>
    <scope>NUCLEOTIDE SEQUENCE [LARGE SCALE GENOMIC DNA]</scope>
    <source>
        <strain evidence="14 15">DSM 22024</strain>
    </source>
</reference>
<dbReference type="HAMAP" id="MF_02006">
    <property type="entry name" value="Tyr_tRNA_synth_type1"/>
    <property type="match status" value="1"/>
</dbReference>
<evidence type="ECO:0000259" key="13">
    <source>
        <dbReference type="SMART" id="SM00363"/>
    </source>
</evidence>
<evidence type="ECO:0000256" key="1">
    <source>
        <dbReference type="ARBA" id="ARBA00004496"/>
    </source>
</evidence>
<evidence type="ECO:0000256" key="9">
    <source>
        <dbReference type="ARBA" id="ARBA00048248"/>
    </source>
</evidence>
<organism evidence="14 15">
    <name type="scientific">Actinopolymorpha singaporensis</name>
    <dbReference type="NCBI Taxonomy" id="117157"/>
    <lineage>
        <taxon>Bacteria</taxon>
        <taxon>Bacillati</taxon>
        <taxon>Actinomycetota</taxon>
        <taxon>Actinomycetes</taxon>
        <taxon>Propionibacteriales</taxon>
        <taxon>Actinopolymorphaceae</taxon>
        <taxon>Actinopolymorpha</taxon>
    </lineage>
</organism>
<comment type="subcellular location">
    <subcellularLocation>
        <location evidence="1 11">Cytoplasm</location>
    </subcellularLocation>
</comment>
<dbReference type="GO" id="GO:0005524">
    <property type="term" value="F:ATP binding"/>
    <property type="evidence" value="ECO:0007669"/>
    <property type="project" value="UniProtKB-UniRule"/>
</dbReference>
<dbReference type="Gene3D" id="1.10.240.10">
    <property type="entry name" value="Tyrosyl-Transfer RNA Synthetase"/>
    <property type="match status" value="1"/>
</dbReference>
<dbReference type="FunFam" id="3.40.50.620:FF:000008">
    <property type="entry name" value="Tyrosine--tRNA ligase"/>
    <property type="match status" value="1"/>
</dbReference>
<comment type="subunit">
    <text evidence="11">Homodimer.</text>
</comment>
<feature type="domain" description="RNA-binding S4" evidence="13">
    <location>
        <begin position="370"/>
        <end position="431"/>
    </location>
</feature>
<evidence type="ECO:0000256" key="2">
    <source>
        <dbReference type="ARBA" id="ARBA00022490"/>
    </source>
</evidence>
<evidence type="ECO:0000256" key="4">
    <source>
        <dbReference type="ARBA" id="ARBA00022741"/>
    </source>
</evidence>
<accession>A0A1H1W347</accession>
<dbReference type="InterPro" id="IPR036986">
    <property type="entry name" value="S4_RNA-bd_sf"/>
</dbReference>
<dbReference type="GO" id="GO:0003723">
    <property type="term" value="F:RNA binding"/>
    <property type="evidence" value="ECO:0007669"/>
    <property type="project" value="UniProtKB-KW"/>
</dbReference>
<keyword evidence="4 11" id="KW-0547">Nucleotide-binding</keyword>
<evidence type="ECO:0000256" key="8">
    <source>
        <dbReference type="ARBA" id="ARBA00023146"/>
    </source>
</evidence>
<dbReference type="FunFam" id="3.10.290.10:FF:000014">
    <property type="entry name" value="Tyrosine--tRNA ligase"/>
    <property type="match status" value="1"/>
</dbReference>
<dbReference type="InterPro" id="IPR002305">
    <property type="entry name" value="aa-tRNA-synth_Ic"/>
</dbReference>
<dbReference type="SUPFAM" id="SSF55174">
    <property type="entry name" value="Alpha-L RNA-binding motif"/>
    <property type="match status" value="1"/>
</dbReference>
<dbReference type="CDD" id="cd00805">
    <property type="entry name" value="TyrRS_core"/>
    <property type="match status" value="1"/>
</dbReference>
<keyword evidence="8 11" id="KW-0030">Aminoacyl-tRNA synthetase</keyword>
<feature type="short sequence motif" description="'KMSKS' region" evidence="11">
    <location>
        <begin position="241"/>
        <end position="245"/>
    </location>
</feature>
<comment type="function">
    <text evidence="11">Catalyzes the attachment of tyrosine to tRNA(Tyr) in a two-step reaction: tyrosine is first activated by ATP to form Tyr-AMP and then transferred to the acceptor end of tRNA(Tyr).</text>
</comment>
<evidence type="ECO:0000256" key="3">
    <source>
        <dbReference type="ARBA" id="ARBA00022598"/>
    </source>
</evidence>
<feature type="binding site" evidence="11">
    <location>
        <position position="46"/>
    </location>
    <ligand>
        <name>L-tyrosine</name>
        <dbReference type="ChEBI" id="CHEBI:58315"/>
    </ligand>
</feature>
<feature type="binding site" evidence="11">
    <location>
        <position position="181"/>
    </location>
    <ligand>
        <name>L-tyrosine</name>
        <dbReference type="ChEBI" id="CHEBI:58315"/>
    </ligand>
</feature>